<organism evidence="4 5">
    <name type="scientific">Streptomyces mutabilis</name>
    <dbReference type="NCBI Taxonomy" id="67332"/>
    <lineage>
        <taxon>Bacteria</taxon>
        <taxon>Bacillati</taxon>
        <taxon>Actinomycetota</taxon>
        <taxon>Actinomycetes</taxon>
        <taxon>Kitasatosporales</taxon>
        <taxon>Streptomycetaceae</taxon>
        <taxon>Streptomyces</taxon>
    </lineage>
</organism>
<dbReference type="AlphaFoldDB" id="A0A086MZ42"/>
<feature type="compositionally biased region" description="Polar residues" evidence="1">
    <location>
        <begin position="50"/>
        <end position="68"/>
    </location>
</feature>
<evidence type="ECO:0000256" key="1">
    <source>
        <dbReference type="SAM" id="MobiDB-lite"/>
    </source>
</evidence>
<feature type="region of interest" description="Disordered" evidence="1">
    <location>
        <begin position="283"/>
        <end position="322"/>
    </location>
</feature>
<evidence type="ECO:0000313" key="5">
    <source>
        <dbReference type="Proteomes" id="UP000029095"/>
    </source>
</evidence>
<keyword evidence="5" id="KW-1185">Reference proteome</keyword>
<dbReference type="EMBL" id="JNFQ01000002">
    <property type="protein sequence ID" value="KFG74160.1"/>
    <property type="molecule type" value="Genomic_DNA"/>
</dbReference>
<dbReference type="Proteomes" id="UP000029095">
    <property type="component" value="Unassembled WGS sequence"/>
</dbReference>
<protein>
    <submittedName>
        <fullName evidence="4">Cell wall protein</fullName>
    </submittedName>
</protein>
<keyword evidence="2" id="KW-0472">Membrane</keyword>
<reference evidence="4 5" key="1">
    <citation type="submission" date="2014-05" db="EMBL/GenBank/DDBJ databases">
        <title>Complete genome sequence of the Streptomyces mutabilis TRM45540.</title>
        <authorList>
            <person name="Luo X."/>
            <person name="Zhang L."/>
        </authorList>
    </citation>
    <scope>NUCLEOTIDE SEQUENCE [LARGE SCALE GENOMIC DNA]</scope>
    <source>
        <strain evidence="4 5">TRM45540</strain>
    </source>
</reference>
<dbReference type="STRING" id="1915400.FM21_25655"/>
<proteinExistence type="predicted"/>
<keyword evidence="2" id="KW-1133">Transmembrane helix</keyword>
<feature type="signal peptide" evidence="3">
    <location>
        <begin position="1"/>
        <end position="29"/>
    </location>
</feature>
<feature type="compositionally biased region" description="Basic and acidic residues" evidence="1">
    <location>
        <begin position="294"/>
        <end position="305"/>
    </location>
</feature>
<comment type="caution">
    <text evidence="4">The sequence shown here is derived from an EMBL/GenBank/DDBJ whole genome shotgun (WGS) entry which is preliminary data.</text>
</comment>
<feature type="transmembrane region" description="Helical" evidence="2">
    <location>
        <begin position="330"/>
        <end position="352"/>
    </location>
</feature>
<keyword evidence="2" id="KW-0812">Transmembrane</keyword>
<name>A0A086MZ42_9ACTN</name>
<dbReference type="HOGENOM" id="CLU_048738_0_0_11"/>
<sequence length="361" mass="37469">MKLRRAIVTMAATSVIAPLALLSAPAAFATESPSPSVSETSGTGTTTPGDQASPTGGETSPTDGQSTPSDAESTPTDEESTPTDAPSTPTDDESTPGSETTDPAPSPSTSAPTDEPTEPEFPEIPVCEEIDADYAGAKVSADIKGLPGKIVAGDGYHPFELVVANESKTDVKEVAFYAEVENYEFEDESKFLSSYVDLEFKNPETGTWDRVGDDDWAGDYFFFMEELKAKATQTVDMRLSVDAKAPAGDAYSFAFGAYLDSVDGQECIAAGWSQYDFQILASGSGNPNPGTAKPSDKGDDKDGKISVKKPQGDVSKLPTGSLAETGSNSALPTIGLVGGLAVVAGAGAMFVVRRRKAGAQA</sequence>
<gene>
    <name evidence="4" type="ORF">FM21_25655</name>
</gene>
<evidence type="ECO:0000256" key="2">
    <source>
        <dbReference type="SAM" id="Phobius"/>
    </source>
</evidence>
<feature type="chain" id="PRO_5001811729" evidence="3">
    <location>
        <begin position="30"/>
        <end position="361"/>
    </location>
</feature>
<evidence type="ECO:0000313" key="4">
    <source>
        <dbReference type="EMBL" id="KFG74160.1"/>
    </source>
</evidence>
<feature type="region of interest" description="Disordered" evidence="1">
    <location>
        <begin position="28"/>
        <end position="122"/>
    </location>
</feature>
<feature type="compositionally biased region" description="Low complexity" evidence="1">
    <location>
        <begin position="28"/>
        <end position="49"/>
    </location>
</feature>
<accession>A0A086MZ42</accession>
<evidence type="ECO:0000256" key="3">
    <source>
        <dbReference type="SAM" id="SignalP"/>
    </source>
</evidence>
<feature type="compositionally biased region" description="Low complexity" evidence="1">
    <location>
        <begin position="82"/>
        <end position="114"/>
    </location>
</feature>
<keyword evidence="3" id="KW-0732">Signal</keyword>